<feature type="transmembrane region" description="Helical" evidence="2">
    <location>
        <begin position="81"/>
        <end position="105"/>
    </location>
</feature>
<evidence type="ECO:0000313" key="5">
    <source>
        <dbReference type="Proteomes" id="UP000321805"/>
    </source>
</evidence>
<keyword evidence="2" id="KW-0472">Membrane</keyword>
<protein>
    <submittedName>
        <fullName evidence="4">Uncharacterized protein</fullName>
    </submittedName>
</protein>
<dbReference type="RefSeq" id="WP_146915112.1">
    <property type="nucleotide sequence ID" value="NZ_CP042430.1"/>
</dbReference>
<gene>
    <name evidence="4" type="ORF">FSW04_00435</name>
</gene>
<keyword evidence="3" id="KW-0732">Signal</keyword>
<evidence type="ECO:0000313" key="4">
    <source>
        <dbReference type="EMBL" id="QEC46183.1"/>
    </source>
</evidence>
<proteinExistence type="predicted"/>
<dbReference type="EMBL" id="CP042430">
    <property type="protein sequence ID" value="QEC46183.1"/>
    <property type="molecule type" value="Genomic_DNA"/>
</dbReference>
<sequence>MRRGPITTLLACVALAAAPAGAATAAGPGASDVTPASSALPASTAAPATTAAPAAAAPASTTAPGPATASASPSSDHTGRWILVAAVGLALVLAAVAWAAARWWAYEPRWLLRSRHAGAEAGWRTSAAWAEFRDWVRLGR</sequence>
<evidence type="ECO:0000256" key="3">
    <source>
        <dbReference type="SAM" id="SignalP"/>
    </source>
</evidence>
<dbReference type="AlphaFoldDB" id="A0A5B8TZN7"/>
<dbReference type="Proteomes" id="UP000321805">
    <property type="component" value="Chromosome"/>
</dbReference>
<feature type="region of interest" description="Disordered" evidence="1">
    <location>
        <begin position="50"/>
        <end position="76"/>
    </location>
</feature>
<name>A0A5B8TZN7_9ACTN</name>
<dbReference type="KEGG" id="bsol:FSW04_00435"/>
<feature type="signal peptide" evidence="3">
    <location>
        <begin position="1"/>
        <end position="22"/>
    </location>
</feature>
<evidence type="ECO:0000256" key="1">
    <source>
        <dbReference type="SAM" id="MobiDB-lite"/>
    </source>
</evidence>
<feature type="chain" id="PRO_5039489009" evidence="3">
    <location>
        <begin position="23"/>
        <end position="140"/>
    </location>
</feature>
<keyword evidence="5" id="KW-1185">Reference proteome</keyword>
<dbReference type="OrthoDB" id="5245205at2"/>
<keyword evidence="2" id="KW-0812">Transmembrane</keyword>
<reference evidence="4 5" key="1">
    <citation type="journal article" date="2018" name="J. Microbiol.">
        <title>Baekduia soli gen. nov., sp. nov., a novel bacterium isolated from the soil of Baekdu Mountain and proposal of a novel family name, Baekduiaceae fam. nov.</title>
        <authorList>
            <person name="An D.S."/>
            <person name="Siddiqi M.Z."/>
            <person name="Kim K.H."/>
            <person name="Yu H.S."/>
            <person name="Im W.T."/>
        </authorList>
    </citation>
    <scope>NUCLEOTIDE SEQUENCE [LARGE SCALE GENOMIC DNA]</scope>
    <source>
        <strain evidence="4 5">BR7-21</strain>
    </source>
</reference>
<evidence type="ECO:0000256" key="2">
    <source>
        <dbReference type="SAM" id="Phobius"/>
    </source>
</evidence>
<organism evidence="4 5">
    <name type="scientific">Baekduia soli</name>
    <dbReference type="NCBI Taxonomy" id="496014"/>
    <lineage>
        <taxon>Bacteria</taxon>
        <taxon>Bacillati</taxon>
        <taxon>Actinomycetota</taxon>
        <taxon>Thermoleophilia</taxon>
        <taxon>Solirubrobacterales</taxon>
        <taxon>Baekduiaceae</taxon>
        <taxon>Baekduia</taxon>
    </lineage>
</organism>
<accession>A0A5B8TZN7</accession>
<keyword evidence="2" id="KW-1133">Transmembrane helix</keyword>